<evidence type="ECO:0000313" key="2">
    <source>
        <dbReference type="Proteomes" id="UP001243623"/>
    </source>
</evidence>
<sequence>MKYLLIIFFLLFCAWFFIKINLSIKYVKNSTEDLLTIKILIFNIRLYEKIFSPYLKKIYEKFLLKKLKKQQLQSQTEDKSKDKNWSEIKDIFSSSLYRTQNEKNFGNFKHKFGFKKGKIKICYSCYDPAITSITYGVLNSLFYTCFIHNAKYLNIEIQPNFIVQQLFVDAECIFTFTFGDFICMIRNFKQEAKK</sequence>
<gene>
    <name evidence="1" type="ORF">P3F81_06835</name>
</gene>
<dbReference type="Proteomes" id="UP001243623">
    <property type="component" value="Chromosome"/>
</dbReference>
<dbReference type="KEGG" id="sgbi:P3F81_06835"/>
<evidence type="ECO:0008006" key="3">
    <source>
        <dbReference type="Google" id="ProtNLM"/>
    </source>
</evidence>
<dbReference type="AlphaFoldDB" id="A0A9Y2ADQ3"/>
<proteinExistence type="predicted"/>
<accession>A0A9Y2ADQ3</accession>
<protein>
    <recommendedName>
        <fullName evidence="3">DUF2953 domain-containing protein</fullName>
    </recommendedName>
</protein>
<keyword evidence="2" id="KW-1185">Reference proteome</keyword>
<dbReference type="RefSeq" id="WP_147668966.1">
    <property type="nucleotide sequence ID" value="NZ_CP120678.1"/>
</dbReference>
<evidence type="ECO:0000313" key="1">
    <source>
        <dbReference type="EMBL" id="WIW69640.1"/>
    </source>
</evidence>
<organism evidence="1 2">
    <name type="scientific">Selenobaculum gibii</name>
    <dbReference type="NCBI Taxonomy" id="3054208"/>
    <lineage>
        <taxon>Bacteria</taxon>
        <taxon>Bacillati</taxon>
        <taxon>Bacillota</taxon>
        <taxon>Negativicutes</taxon>
        <taxon>Selenomonadales</taxon>
        <taxon>Selenomonadaceae</taxon>
        <taxon>Selenobaculum</taxon>
    </lineage>
</organism>
<reference evidence="1" key="1">
    <citation type="submission" date="2023-03" db="EMBL/GenBank/DDBJ databases">
        <title>Selenobaculum gbiensis gen. nov. sp. nov., a new bacterium isolated from the gut microbiota of IBD patient.</title>
        <authorList>
            <person name="Yeo S."/>
            <person name="Park H."/>
            <person name="Huh C.S."/>
        </authorList>
    </citation>
    <scope>NUCLEOTIDE SEQUENCE</scope>
    <source>
        <strain evidence="1">ICN-92133</strain>
    </source>
</reference>
<name>A0A9Y2ADQ3_9FIRM</name>
<dbReference type="EMBL" id="CP120678">
    <property type="protein sequence ID" value="WIW69640.1"/>
    <property type="molecule type" value="Genomic_DNA"/>
</dbReference>